<evidence type="ECO:0000313" key="2">
    <source>
        <dbReference type="Proteomes" id="UP000559256"/>
    </source>
</evidence>
<name>A0A8H5BRH9_9AGAR</name>
<reference evidence="1 2" key="1">
    <citation type="journal article" date="2020" name="ISME J.">
        <title>Uncovering the hidden diversity of litter-decomposition mechanisms in mushroom-forming fungi.</title>
        <authorList>
            <person name="Floudas D."/>
            <person name="Bentzer J."/>
            <person name="Ahren D."/>
            <person name="Johansson T."/>
            <person name="Persson P."/>
            <person name="Tunlid A."/>
        </authorList>
    </citation>
    <scope>NUCLEOTIDE SEQUENCE [LARGE SCALE GENOMIC DNA]</scope>
    <source>
        <strain evidence="1 2">CBS 291.85</strain>
    </source>
</reference>
<dbReference type="Gene3D" id="3.40.50.300">
    <property type="entry name" value="P-loop containing nucleotide triphosphate hydrolases"/>
    <property type="match status" value="1"/>
</dbReference>
<dbReference type="AlphaFoldDB" id="A0A8H5BRH9"/>
<comment type="caution">
    <text evidence="1">The sequence shown here is derived from an EMBL/GenBank/DDBJ whole genome shotgun (WGS) entry which is preliminary data.</text>
</comment>
<dbReference type="PRINTS" id="PR00364">
    <property type="entry name" value="DISEASERSIST"/>
</dbReference>
<accession>A0A8H5BRH9</accession>
<keyword evidence="2" id="KW-1185">Reference proteome</keyword>
<dbReference type="EMBL" id="JAACJM010000366">
    <property type="protein sequence ID" value="KAF5328265.1"/>
    <property type="molecule type" value="Genomic_DNA"/>
</dbReference>
<protein>
    <recommendedName>
        <fullName evidence="3">NACHT domain-containing protein</fullName>
    </recommendedName>
</protein>
<dbReference type="InterPro" id="IPR027417">
    <property type="entry name" value="P-loop_NTPase"/>
</dbReference>
<organism evidence="1 2">
    <name type="scientific">Tetrapyrgos nigripes</name>
    <dbReference type="NCBI Taxonomy" id="182062"/>
    <lineage>
        <taxon>Eukaryota</taxon>
        <taxon>Fungi</taxon>
        <taxon>Dikarya</taxon>
        <taxon>Basidiomycota</taxon>
        <taxon>Agaricomycotina</taxon>
        <taxon>Agaricomycetes</taxon>
        <taxon>Agaricomycetidae</taxon>
        <taxon>Agaricales</taxon>
        <taxon>Marasmiineae</taxon>
        <taxon>Marasmiaceae</taxon>
        <taxon>Tetrapyrgos</taxon>
    </lineage>
</organism>
<proteinExistence type="predicted"/>
<evidence type="ECO:0000313" key="1">
    <source>
        <dbReference type="EMBL" id="KAF5328265.1"/>
    </source>
</evidence>
<dbReference type="SUPFAM" id="SSF52540">
    <property type="entry name" value="P-loop containing nucleoside triphosphate hydrolases"/>
    <property type="match status" value="1"/>
</dbReference>
<gene>
    <name evidence="1" type="ORF">D9758_017842</name>
</gene>
<evidence type="ECO:0008006" key="3">
    <source>
        <dbReference type="Google" id="ProtNLM"/>
    </source>
</evidence>
<dbReference type="OrthoDB" id="1534087at2759"/>
<sequence length="423" mass="47218">MFNTKASVYTWRANQKLLQDTENIKKILSGIAKTHDQLIITDDDLERATPGVSSIFCGRDALVAEGVTCIVNNNQAFLAILGAGGIGKTSIALHISNAAEVKTKYAKASYFLPCEVLPDAKLLLQGIIQRLDIRAGEGESQYKKLEEHLRVNIQPMLLILDNFETPWNNNPVEIESLLGKLASFDQVSMIVRMRGLNGPGSLRWKKLGSESIPPLTLDSAKKVFSAISQKQDLEQEKHGVATILIELDCVPLAITLIAKRARTSPLKSLLKMWQEGKTKTLKQGNTDGRLTSVNFSIELSTRLLKPQETELLAVICFLPDGVPDWVENLSEMLTGWEQLDQSINTLLENSLVYSKNETIKVLAPIREYVCRIQHTDITRAITPLGSFYATWLKHLSGTEQAQQNQIQPHIMNITKIFIFNQEN</sequence>
<dbReference type="Proteomes" id="UP000559256">
    <property type="component" value="Unassembled WGS sequence"/>
</dbReference>